<evidence type="ECO:0000313" key="1">
    <source>
        <dbReference type="EMBL" id="MFC3569151.1"/>
    </source>
</evidence>
<dbReference type="Gene3D" id="3.10.450.620">
    <property type="entry name" value="JHP933, nucleotidyltransferase-like core domain"/>
    <property type="match status" value="1"/>
</dbReference>
<dbReference type="Proteomes" id="UP001595596">
    <property type="component" value="Unassembled WGS sequence"/>
</dbReference>
<dbReference type="GO" id="GO:0016740">
    <property type="term" value="F:transferase activity"/>
    <property type="evidence" value="ECO:0007669"/>
    <property type="project" value="UniProtKB-KW"/>
</dbReference>
<comment type="caution">
    <text evidence="1">The sequence shown here is derived from an EMBL/GenBank/DDBJ whole genome shotgun (WGS) entry which is preliminary data.</text>
</comment>
<organism evidence="1 2">
    <name type="scientific">Paracoccus simplex</name>
    <dbReference type="NCBI Taxonomy" id="2086346"/>
    <lineage>
        <taxon>Bacteria</taxon>
        <taxon>Pseudomonadati</taxon>
        <taxon>Pseudomonadota</taxon>
        <taxon>Alphaproteobacteria</taxon>
        <taxon>Rhodobacterales</taxon>
        <taxon>Paracoccaceae</taxon>
        <taxon>Paracoccus</taxon>
    </lineage>
</organism>
<name>A0ABV7RYQ4_9RHOB</name>
<dbReference type="EMBL" id="JBHRXE010000015">
    <property type="protein sequence ID" value="MFC3569151.1"/>
    <property type="molecule type" value="Genomic_DNA"/>
</dbReference>
<gene>
    <name evidence="1" type="ORF">ACFOMP_06780</name>
</gene>
<keyword evidence="2" id="KW-1185">Reference proteome</keyword>
<sequence length="355" mass="38951">MADAFLQLSAQDRRDALGVAADRSGRPAHLLEKDVWVVWALATLYAAPLGEHLVFKGGTSLSKAYHVIRRFSEDVDLTYDIRAIAPDLVGENGEALPTTRSEEKRWSSEVRKRLPEWIGNTVQPVIATALAADGLAAATRVEGDKLFIDYEPTATGSGYVAPSVMLEFGARSTGEPASPRDVVCDAAGLVDGLIFPTARPRVMHAERTFWEKATAIHVFCLQERLRGDRFARHWHDVARLDEAGFADAAIADRELANAVARHKSMFFSEKAADRTAVDYAAAVNGGLQLVPTGDGAKALEDDYARMVEDGLLLEDAEPFEVLIERCADIAEQANRAAIFYGSRIRLTPSDNRYHR</sequence>
<keyword evidence="1" id="KW-0808">Transferase</keyword>
<accession>A0ABV7RYQ4</accession>
<dbReference type="InterPro" id="IPR014942">
    <property type="entry name" value="AbiEii"/>
</dbReference>
<dbReference type="RefSeq" id="WP_019351175.1">
    <property type="nucleotide sequence ID" value="NZ_JBHRXE010000015.1"/>
</dbReference>
<reference evidence="2" key="1">
    <citation type="journal article" date="2019" name="Int. J. Syst. Evol. Microbiol.">
        <title>The Global Catalogue of Microorganisms (GCM) 10K type strain sequencing project: providing services to taxonomists for standard genome sequencing and annotation.</title>
        <authorList>
            <consortium name="The Broad Institute Genomics Platform"/>
            <consortium name="The Broad Institute Genome Sequencing Center for Infectious Disease"/>
            <person name="Wu L."/>
            <person name="Ma J."/>
        </authorList>
    </citation>
    <scope>NUCLEOTIDE SEQUENCE [LARGE SCALE GENOMIC DNA]</scope>
    <source>
        <strain evidence="2">VKM B-3226</strain>
    </source>
</reference>
<dbReference type="Pfam" id="PF08843">
    <property type="entry name" value="AbiEii"/>
    <property type="match status" value="1"/>
</dbReference>
<evidence type="ECO:0000313" key="2">
    <source>
        <dbReference type="Proteomes" id="UP001595596"/>
    </source>
</evidence>
<proteinExistence type="predicted"/>
<protein>
    <submittedName>
        <fullName evidence="1">Nucleotidyl transferase AbiEii/AbiGii toxin family protein</fullName>
    </submittedName>
</protein>